<proteinExistence type="predicted"/>
<dbReference type="InterPro" id="IPR040496">
    <property type="entry name" value="MID_pPIWI_RE"/>
</dbReference>
<dbReference type="RefSeq" id="WP_078478362.1">
    <property type="nucleotide sequence ID" value="NZ_CP019952.1"/>
</dbReference>
<feature type="domain" description="pPIWI-RE RNaseH" evidence="1">
    <location>
        <begin position="538"/>
        <end position="771"/>
    </location>
</feature>
<evidence type="ECO:0000313" key="5">
    <source>
        <dbReference type="Proteomes" id="UP000191010"/>
    </source>
</evidence>
<evidence type="ECO:0000259" key="3">
    <source>
        <dbReference type="Pfam" id="PF18157"/>
    </source>
</evidence>
<reference evidence="4 5" key="1">
    <citation type="submission" date="2017-02" db="EMBL/GenBank/DDBJ databases">
        <authorList>
            <person name="Guo L."/>
        </authorList>
    </citation>
    <scope>NUCLEOTIDE SEQUENCE [LARGE SCALE GENOMIC DNA]</scope>
    <source>
        <strain evidence="4 5">PRS09-11288</strain>
    </source>
</reference>
<evidence type="ECO:0000259" key="2">
    <source>
        <dbReference type="Pfam" id="PF13111"/>
    </source>
</evidence>
<evidence type="ECO:0008006" key="6">
    <source>
        <dbReference type="Google" id="ProtNLM"/>
    </source>
</evidence>
<sequence length="788" mass="86747">MKNLDLRTSLYSFDPQALAHAYRAQIGEHYLAAWQVLQNLGKKHHPGLPTNALKEMLAAVSGGPVDVNLFPYKDKGASAILMLKPLPVDTINQILYLWSLEVMRMWDEQVEGLEAKLAVTELHPLLPGDLINSDGVSPLAYTVVPWLIGQAMCSTPLESTQNGNPDPIPKLISLQQASDGSLIAWNDPIMPAGDRNASALHVIEPSLKLLRDCTEPFIQLRVKLSQIMPNSIGRKRHAWVHTGQSIVKAGIRSKKTDTGWQTVYDFPTNKLLAFMGVQPLPDLIEGDIPVDSLVRPIYVTPPLKPAIGSGPGPLFLDQTCFHLLRNLQGSQPLLARKAVSSIRVAKNVTGSTPVKVHAAVLAAHSEIMLRLVRASETLGTAMPFFKKNAPPEILLTRLAVEGATSMLEGSASSIELDGWLRNSVVPEIKKLGTSILIVETSTVAAALDSDRDPKHYIRRVLAEHGIVTQFIMHEVPDPDKPKPKKESRDYKALNTVTEVIRLTGYFPTAFVKAKTIPTGTTILSIRLDRINEKGDMIYLPVITRTVVDTQKCEVYWFVKNDPSRGQWYPFTEGVAAIHAAPSLINPEAINKLVTWSMLVATDEADTPLIVCLDSNLRTFYRGLKDSPDNGLPPVPANAAIVRIRVDNDIAQMSGNHSEHPSQPQYIGQKIGVFQSLRSPAVYYFVSPSKIYSKAEGQRKNTRYQVGDFLLADPWQQLGVTEITVIEPASFASSTAIAEQVALLCRNAPLWDGQLKLPSPMHLGAQIANDHPIMEMRRKSDANRLAEKA</sequence>
<evidence type="ECO:0000259" key="1">
    <source>
        <dbReference type="Pfam" id="PF13032"/>
    </source>
</evidence>
<dbReference type="Pfam" id="PF13111">
    <property type="entry name" value="pPIWI_RE_X"/>
    <property type="match status" value="1"/>
</dbReference>
<dbReference type="Pfam" id="PF18157">
    <property type="entry name" value="MID_pPIWI_RE"/>
    <property type="match status" value="1"/>
</dbReference>
<organism evidence="4 5">
    <name type="scientific">Pseudomonas parafulva</name>
    <dbReference type="NCBI Taxonomy" id="157782"/>
    <lineage>
        <taxon>Bacteria</taxon>
        <taxon>Pseudomonadati</taxon>
        <taxon>Pseudomonadota</taxon>
        <taxon>Gammaproteobacteria</taxon>
        <taxon>Pseudomonadales</taxon>
        <taxon>Pseudomonadaceae</taxon>
        <taxon>Pseudomonas</taxon>
    </lineage>
</organism>
<name>A0ABN4XSQ9_9PSED</name>
<gene>
    <name evidence="4" type="ORF">B2J77_08415</name>
</gene>
<feature type="domain" description="Prokaryotic pPIWI-RE MID" evidence="3">
    <location>
        <begin position="436"/>
        <end position="508"/>
    </location>
</feature>
<accession>A0ABN4XSQ9</accession>
<dbReference type="Pfam" id="PF13032">
    <property type="entry name" value="RNaseH_pPIWI_RE"/>
    <property type="match status" value="1"/>
</dbReference>
<keyword evidence="5" id="KW-1185">Reference proteome</keyword>
<evidence type="ECO:0000313" key="4">
    <source>
        <dbReference type="EMBL" id="AQW68233.1"/>
    </source>
</evidence>
<dbReference type="EMBL" id="CP019952">
    <property type="protein sequence ID" value="AQW68233.1"/>
    <property type="molecule type" value="Genomic_DNA"/>
</dbReference>
<dbReference type="Proteomes" id="UP000191010">
    <property type="component" value="Chromosome"/>
</dbReference>
<dbReference type="InterPro" id="IPR025085">
    <property type="entry name" value="pPIWI_RE_X"/>
</dbReference>
<protein>
    <recommendedName>
        <fullName evidence="6">DUF3893 domain-containing protein</fullName>
    </recommendedName>
</protein>
<feature type="domain" description="pPIWI-RE module N-terminal" evidence="2">
    <location>
        <begin position="19"/>
        <end position="207"/>
    </location>
</feature>
<dbReference type="InterPro" id="IPR024996">
    <property type="entry name" value="RNaseH_pPIWI_RE"/>
</dbReference>